<keyword evidence="2" id="KW-0472">Membrane</keyword>
<dbReference type="AlphaFoldDB" id="A0A0M8MV90"/>
<feature type="transmembrane region" description="Helical" evidence="2">
    <location>
        <begin position="26"/>
        <end position="49"/>
    </location>
</feature>
<sequence length="391" mass="43080">MHSLLPREANAECEIVGEGQADIAGIGIITGFVGQAIISLSLACWVFLLSKHGRLEIRHDLGSSEHEVDKKRLECVSDILMAGNDIQMLLGSSLMITVFASGASLDLYHLHLVFDIVSFVGPSSAAALICWTFCNAKLSPYRAKPAPDPPGLSILPRSAHWTPRHRAVYAFSIMYLALVVLACRRLGEWAPADPRGRCYHARPLAAPGALGAAKHPTPDRLYIALTGAWNLAAMLAAALLAPRWRHSVLVAAVLQFPLHLYAAFALRAANQGRLEGGEAREDGWDFGQTTAVVLLGMAVREVYTKGWELYVFGRDVRGRRRREEQKEEQEEEKEEEQTLARSTGKRPGATAEQAERLEDRASDEDQRLEEGTRFAVRPPDSRDARDVSDAR</sequence>
<proteinExistence type="predicted"/>
<feature type="transmembrane region" description="Helical" evidence="2">
    <location>
        <begin position="116"/>
        <end position="134"/>
    </location>
</feature>
<dbReference type="OrthoDB" id="5427664at2759"/>
<feature type="compositionally biased region" description="Acidic residues" evidence="1">
    <location>
        <begin position="326"/>
        <end position="337"/>
    </location>
</feature>
<evidence type="ECO:0000313" key="4">
    <source>
        <dbReference type="Proteomes" id="UP000053831"/>
    </source>
</evidence>
<gene>
    <name evidence="3" type="ORF">ESCO_002626</name>
</gene>
<feature type="transmembrane region" description="Helical" evidence="2">
    <location>
        <begin position="248"/>
        <end position="266"/>
    </location>
</feature>
<feature type="transmembrane region" description="Helical" evidence="2">
    <location>
        <begin position="89"/>
        <end position="110"/>
    </location>
</feature>
<protein>
    <submittedName>
        <fullName evidence="3">Uncharacterized protein</fullName>
    </submittedName>
</protein>
<comment type="caution">
    <text evidence="3">The sequence shown here is derived from an EMBL/GenBank/DDBJ whole genome shotgun (WGS) entry which is preliminary data.</text>
</comment>
<feature type="transmembrane region" description="Helical" evidence="2">
    <location>
        <begin position="167"/>
        <end position="187"/>
    </location>
</feature>
<evidence type="ECO:0000256" key="1">
    <source>
        <dbReference type="SAM" id="MobiDB-lite"/>
    </source>
</evidence>
<dbReference type="InterPro" id="IPR053018">
    <property type="entry name" value="Elsinochrome_Biosynth-Asso"/>
</dbReference>
<evidence type="ECO:0000256" key="2">
    <source>
        <dbReference type="SAM" id="Phobius"/>
    </source>
</evidence>
<feature type="transmembrane region" description="Helical" evidence="2">
    <location>
        <begin position="221"/>
        <end position="241"/>
    </location>
</feature>
<accession>A0A0M8MV90</accession>
<evidence type="ECO:0000313" key="3">
    <source>
        <dbReference type="EMBL" id="KOS17507.1"/>
    </source>
</evidence>
<feature type="compositionally biased region" description="Basic and acidic residues" evidence="1">
    <location>
        <begin position="379"/>
        <end position="391"/>
    </location>
</feature>
<dbReference type="PANTHER" id="PTHR37577">
    <property type="entry name" value="INTEGRAL MEMBRANE PROTEIN"/>
    <property type="match status" value="1"/>
</dbReference>
<dbReference type="PANTHER" id="PTHR37577:SF1">
    <property type="entry name" value="INTEGRAL MEMBRANE PROTEIN"/>
    <property type="match status" value="1"/>
</dbReference>
<feature type="compositionally biased region" description="Basic and acidic residues" evidence="1">
    <location>
        <begin position="353"/>
        <end position="372"/>
    </location>
</feature>
<organism evidence="3 4">
    <name type="scientific">Escovopsis weberi</name>
    <dbReference type="NCBI Taxonomy" id="150374"/>
    <lineage>
        <taxon>Eukaryota</taxon>
        <taxon>Fungi</taxon>
        <taxon>Dikarya</taxon>
        <taxon>Ascomycota</taxon>
        <taxon>Pezizomycotina</taxon>
        <taxon>Sordariomycetes</taxon>
        <taxon>Hypocreomycetidae</taxon>
        <taxon>Hypocreales</taxon>
        <taxon>Hypocreaceae</taxon>
        <taxon>Escovopsis</taxon>
    </lineage>
</organism>
<dbReference type="Proteomes" id="UP000053831">
    <property type="component" value="Unassembled WGS sequence"/>
</dbReference>
<reference evidence="3 4" key="1">
    <citation type="submission" date="2015-07" db="EMBL/GenBank/DDBJ databases">
        <title>The genome of the fungus Escovopsis weberi, a specialized disease agent of ant agriculture.</title>
        <authorList>
            <person name="de Man T.J."/>
            <person name="Stajich J.E."/>
            <person name="Kubicek C.P."/>
            <person name="Chenthamara K."/>
            <person name="Atanasova L."/>
            <person name="Druzhinina I.S."/>
            <person name="Birnbaum S."/>
            <person name="Barribeau S.M."/>
            <person name="Teiling C."/>
            <person name="Suen G."/>
            <person name="Currie C."/>
            <person name="Gerardo N.M."/>
        </authorList>
    </citation>
    <scope>NUCLEOTIDE SEQUENCE [LARGE SCALE GENOMIC DNA]</scope>
</reference>
<keyword evidence="2" id="KW-0812">Transmembrane</keyword>
<name>A0A0M8MV90_ESCWE</name>
<keyword evidence="4" id="KW-1185">Reference proteome</keyword>
<dbReference type="EMBL" id="LGSR01000022">
    <property type="protein sequence ID" value="KOS17507.1"/>
    <property type="molecule type" value="Genomic_DNA"/>
</dbReference>
<keyword evidence="2" id="KW-1133">Transmembrane helix</keyword>
<feature type="region of interest" description="Disordered" evidence="1">
    <location>
        <begin position="320"/>
        <end position="391"/>
    </location>
</feature>